<feature type="signal peptide" evidence="2">
    <location>
        <begin position="1"/>
        <end position="22"/>
    </location>
</feature>
<dbReference type="InterPro" id="IPR035513">
    <property type="entry name" value="Invertase/methylesterase_inhib"/>
</dbReference>
<evidence type="ECO:0000256" key="1">
    <source>
        <dbReference type="SAM" id="MobiDB-lite"/>
    </source>
</evidence>
<evidence type="ECO:0000313" key="4">
    <source>
        <dbReference type="Proteomes" id="UP000000763"/>
    </source>
</evidence>
<feature type="chain" id="PRO_5004282870" description="Pectinesterase inhibitor domain-containing protein" evidence="2">
    <location>
        <begin position="23"/>
        <end position="301"/>
    </location>
</feature>
<proteinExistence type="predicted"/>
<dbReference type="EMBL" id="AP003877">
    <property type="protein sequence ID" value="BAD03030.1"/>
    <property type="molecule type" value="Genomic_DNA"/>
</dbReference>
<protein>
    <recommendedName>
        <fullName evidence="5">Pectinesterase inhibitor domain-containing protein</fullName>
    </recommendedName>
</protein>
<accession>Q6ZKG9</accession>
<organism evidence="3 4">
    <name type="scientific">Oryza sativa subsp. japonica</name>
    <name type="common">Rice</name>
    <dbReference type="NCBI Taxonomy" id="39947"/>
    <lineage>
        <taxon>Eukaryota</taxon>
        <taxon>Viridiplantae</taxon>
        <taxon>Streptophyta</taxon>
        <taxon>Embryophyta</taxon>
        <taxon>Tracheophyta</taxon>
        <taxon>Spermatophyta</taxon>
        <taxon>Magnoliopsida</taxon>
        <taxon>Liliopsida</taxon>
        <taxon>Poales</taxon>
        <taxon>Poaceae</taxon>
        <taxon>BOP clade</taxon>
        <taxon>Oryzoideae</taxon>
        <taxon>Oryzeae</taxon>
        <taxon>Oryzinae</taxon>
        <taxon>Oryza</taxon>
        <taxon>Oryza sativa</taxon>
    </lineage>
</organism>
<dbReference type="Gene3D" id="1.20.140.40">
    <property type="entry name" value="Invertase/pectin methylesterase inhibitor family protein"/>
    <property type="match status" value="1"/>
</dbReference>
<dbReference type="AlphaFoldDB" id="Q6ZKG9"/>
<evidence type="ECO:0008006" key="5">
    <source>
        <dbReference type="Google" id="ProtNLM"/>
    </source>
</evidence>
<reference evidence="4" key="2">
    <citation type="journal article" date="2008" name="Nucleic Acids Res.">
        <title>The rice annotation project database (RAP-DB): 2008 update.</title>
        <authorList>
            <consortium name="The rice annotation project (RAP)"/>
        </authorList>
    </citation>
    <scope>GENOME REANNOTATION</scope>
    <source>
        <strain evidence="4">cv. Nipponbare</strain>
    </source>
</reference>
<evidence type="ECO:0000313" key="3">
    <source>
        <dbReference type="EMBL" id="BAD03030.1"/>
    </source>
</evidence>
<evidence type="ECO:0000256" key="2">
    <source>
        <dbReference type="SAM" id="SignalP"/>
    </source>
</evidence>
<sequence>MSRSSSSMATVLVVLMVVSTGGLSPPCAAAAKEEKPVVVLPPAAAPGEAPFAEAAAFVRSCCETALPAERDASSFCYDELLPYADSFGGNQVKVTEVAATILSNNLSAYLDELRKVQDGAGKGDQNLMACVDGFTDATNVNITKEALDSLGRLAAAGDGKRSKEDLENVQKWIKGVDKHYVGGNAAGSDCETDSHVGKQRLVKRWPNGPGQTGGPGHGRTCSRHGPARPATVTGRAGTARVAVPCLGRWPSPRAGTARHGYCSGTARHGTARFAGGPSGRKRASGALTGRAAVEWEGATWH</sequence>
<feature type="region of interest" description="Disordered" evidence="1">
    <location>
        <begin position="202"/>
        <end position="235"/>
    </location>
</feature>
<keyword evidence="2" id="KW-0732">Signal</keyword>
<name>Q6ZKG9_ORYSJ</name>
<gene>
    <name evidence="3" type="primary">OJ1119_E09.16</name>
</gene>
<reference evidence="4" key="1">
    <citation type="journal article" date="2005" name="Nature">
        <title>The map-based sequence of the rice genome.</title>
        <authorList>
            <consortium name="International rice genome sequencing project (IRGSP)"/>
            <person name="Matsumoto T."/>
            <person name="Wu J."/>
            <person name="Kanamori H."/>
            <person name="Katayose Y."/>
            <person name="Fujisawa M."/>
            <person name="Namiki N."/>
            <person name="Mizuno H."/>
            <person name="Yamamoto K."/>
            <person name="Antonio B.A."/>
            <person name="Baba T."/>
            <person name="Sakata K."/>
            <person name="Nagamura Y."/>
            <person name="Aoki H."/>
            <person name="Arikawa K."/>
            <person name="Arita K."/>
            <person name="Bito T."/>
            <person name="Chiden Y."/>
            <person name="Fujitsuka N."/>
            <person name="Fukunaka R."/>
            <person name="Hamada M."/>
            <person name="Harada C."/>
            <person name="Hayashi A."/>
            <person name="Hijishita S."/>
            <person name="Honda M."/>
            <person name="Hosokawa S."/>
            <person name="Ichikawa Y."/>
            <person name="Idonuma A."/>
            <person name="Iijima M."/>
            <person name="Ikeda M."/>
            <person name="Ikeno M."/>
            <person name="Ito K."/>
            <person name="Ito S."/>
            <person name="Ito T."/>
            <person name="Ito Y."/>
            <person name="Ito Y."/>
            <person name="Iwabuchi A."/>
            <person name="Kamiya K."/>
            <person name="Karasawa W."/>
            <person name="Kurita K."/>
            <person name="Katagiri S."/>
            <person name="Kikuta A."/>
            <person name="Kobayashi H."/>
            <person name="Kobayashi N."/>
            <person name="Machita K."/>
            <person name="Maehara T."/>
            <person name="Masukawa M."/>
            <person name="Mizubayashi T."/>
            <person name="Mukai Y."/>
            <person name="Nagasaki H."/>
            <person name="Nagata Y."/>
            <person name="Naito S."/>
            <person name="Nakashima M."/>
            <person name="Nakama Y."/>
            <person name="Nakamichi Y."/>
            <person name="Nakamura M."/>
            <person name="Meguro A."/>
            <person name="Negishi M."/>
            <person name="Ohta I."/>
            <person name="Ohta T."/>
            <person name="Okamoto M."/>
            <person name="Ono N."/>
            <person name="Saji S."/>
            <person name="Sakaguchi M."/>
            <person name="Sakai K."/>
            <person name="Shibata M."/>
            <person name="Shimokawa T."/>
            <person name="Song J."/>
            <person name="Takazaki Y."/>
            <person name="Terasawa K."/>
            <person name="Tsugane M."/>
            <person name="Tsuji K."/>
            <person name="Ueda S."/>
            <person name="Waki K."/>
            <person name="Yamagata H."/>
            <person name="Yamamoto M."/>
            <person name="Yamamoto S."/>
            <person name="Yamane H."/>
            <person name="Yoshiki S."/>
            <person name="Yoshihara R."/>
            <person name="Yukawa K."/>
            <person name="Zhong H."/>
            <person name="Yano M."/>
            <person name="Yuan Q."/>
            <person name="Ouyang S."/>
            <person name="Liu J."/>
            <person name="Jones K.M."/>
            <person name="Gansberger K."/>
            <person name="Moffat K."/>
            <person name="Hill J."/>
            <person name="Bera J."/>
            <person name="Fadrosh D."/>
            <person name="Jin S."/>
            <person name="Johri S."/>
            <person name="Kim M."/>
            <person name="Overton L."/>
            <person name="Reardon M."/>
            <person name="Tsitrin T."/>
            <person name="Vuong H."/>
            <person name="Weaver B."/>
            <person name="Ciecko A."/>
            <person name="Tallon L."/>
            <person name="Jackson J."/>
            <person name="Pai G."/>
            <person name="Aken S.V."/>
            <person name="Utterback T."/>
            <person name="Reidmuller S."/>
            <person name="Feldblyum T."/>
            <person name="Hsiao J."/>
            <person name="Zismann V."/>
            <person name="Iobst S."/>
            <person name="de Vazeille A.R."/>
            <person name="Buell C.R."/>
            <person name="Ying K."/>
            <person name="Li Y."/>
            <person name="Lu T."/>
            <person name="Huang Y."/>
            <person name="Zhao Q."/>
            <person name="Feng Q."/>
            <person name="Zhang L."/>
            <person name="Zhu J."/>
            <person name="Weng Q."/>
            <person name="Mu J."/>
            <person name="Lu Y."/>
            <person name="Fan D."/>
            <person name="Liu Y."/>
            <person name="Guan J."/>
            <person name="Zhang Y."/>
            <person name="Yu S."/>
            <person name="Liu X."/>
            <person name="Zhang Y."/>
            <person name="Hong G."/>
            <person name="Han B."/>
            <person name="Choisne N."/>
            <person name="Demange N."/>
            <person name="Orjeda G."/>
            <person name="Samain S."/>
            <person name="Cattolico L."/>
            <person name="Pelletier E."/>
            <person name="Couloux A."/>
            <person name="Segurens B."/>
            <person name="Wincker P."/>
            <person name="D'Hont A."/>
            <person name="Scarpelli C."/>
            <person name="Weissenbach J."/>
            <person name="Salanoubat M."/>
            <person name="Quetier F."/>
            <person name="Yu Y."/>
            <person name="Kim H.R."/>
            <person name="Rambo T."/>
            <person name="Currie J."/>
            <person name="Collura K."/>
            <person name="Luo M."/>
            <person name="Yang T."/>
            <person name="Ammiraju J.S.S."/>
            <person name="Engler F."/>
            <person name="Soderlund C."/>
            <person name="Wing R.A."/>
            <person name="Palmer L.E."/>
            <person name="de la Bastide M."/>
            <person name="Spiegel L."/>
            <person name="Nascimento L."/>
            <person name="Zutavern T."/>
            <person name="O'Shaughnessy A."/>
            <person name="Dike S."/>
            <person name="Dedhia N."/>
            <person name="Preston R."/>
            <person name="Balija V."/>
            <person name="McCombie W.R."/>
            <person name="Chow T."/>
            <person name="Chen H."/>
            <person name="Chung M."/>
            <person name="Chen C."/>
            <person name="Shaw J."/>
            <person name="Wu H."/>
            <person name="Hsiao K."/>
            <person name="Chao Y."/>
            <person name="Chu M."/>
            <person name="Cheng C."/>
            <person name="Hour A."/>
            <person name="Lee P."/>
            <person name="Lin S."/>
            <person name="Lin Y."/>
            <person name="Liou J."/>
            <person name="Liu S."/>
            <person name="Hsing Y."/>
            <person name="Raghuvanshi S."/>
            <person name="Mohanty A."/>
            <person name="Bharti A.K."/>
            <person name="Gaur A."/>
            <person name="Gupta V."/>
            <person name="Kumar D."/>
            <person name="Ravi V."/>
            <person name="Vij S."/>
            <person name="Kapur A."/>
            <person name="Khurana P."/>
            <person name="Khurana P."/>
            <person name="Khurana J.P."/>
            <person name="Tyagi A.K."/>
            <person name="Gaikwad K."/>
            <person name="Singh A."/>
            <person name="Dalal V."/>
            <person name="Srivastava S."/>
            <person name="Dixit A."/>
            <person name="Pal A.K."/>
            <person name="Ghazi I.A."/>
            <person name="Yadav M."/>
            <person name="Pandit A."/>
            <person name="Bhargava A."/>
            <person name="Sureshbabu K."/>
            <person name="Batra K."/>
            <person name="Sharma T.R."/>
            <person name="Mohapatra T."/>
            <person name="Singh N.K."/>
            <person name="Messing J."/>
            <person name="Nelson A.B."/>
            <person name="Fuks G."/>
            <person name="Kavchok S."/>
            <person name="Keizer G."/>
            <person name="Linton E."/>
            <person name="Llaca V."/>
            <person name="Song R."/>
            <person name="Tanyolac B."/>
            <person name="Young S."/>
            <person name="Ho-Il K."/>
            <person name="Hahn J.H."/>
            <person name="Sangsakoo G."/>
            <person name="Vanavichit A."/>
            <person name="de Mattos Luiz.A.T."/>
            <person name="Zimmer P.D."/>
            <person name="Malone G."/>
            <person name="Dellagostin O."/>
            <person name="de Oliveira A.C."/>
            <person name="Bevan M."/>
            <person name="Bancroft I."/>
            <person name="Minx P."/>
            <person name="Cordum H."/>
            <person name="Wilson R."/>
            <person name="Cheng Z."/>
            <person name="Jin W."/>
            <person name="Jiang J."/>
            <person name="Leong S.A."/>
            <person name="Iwama H."/>
            <person name="Gojobori T."/>
            <person name="Itoh T."/>
            <person name="Niimura Y."/>
            <person name="Fujii Y."/>
            <person name="Habara T."/>
            <person name="Sakai H."/>
            <person name="Sato Y."/>
            <person name="Wilson G."/>
            <person name="Kumar K."/>
            <person name="McCouch S."/>
            <person name="Juretic N."/>
            <person name="Hoen D."/>
            <person name="Wright S."/>
            <person name="Bruskiewich R."/>
            <person name="Bureau T."/>
            <person name="Miyao A."/>
            <person name="Hirochika H."/>
            <person name="Nishikawa T."/>
            <person name="Kadowaki K."/>
            <person name="Sugiura M."/>
            <person name="Burr B."/>
            <person name="Sasaki T."/>
        </authorList>
    </citation>
    <scope>NUCLEOTIDE SEQUENCE [LARGE SCALE GENOMIC DNA]</scope>
    <source>
        <strain evidence="4">cv. Nipponbare</strain>
    </source>
</reference>
<dbReference type="Proteomes" id="UP000000763">
    <property type="component" value="Chromosome 8"/>
</dbReference>